<keyword evidence="7" id="KW-0804">Transcription</keyword>
<evidence type="ECO:0000256" key="2">
    <source>
        <dbReference type="ARBA" id="ARBA00010916"/>
    </source>
</evidence>
<dbReference type="GO" id="GO:0006325">
    <property type="term" value="P:chromatin organization"/>
    <property type="evidence" value="ECO:0007669"/>
    <property type="project" value="UniProtKB-KW"/>
</dbReference>
<dbReference type="AlphaFoldDB" id="A0AAV0B102"/>
<dbReference type="GO" id="GO:0005634">
    <property type="term" value="C:nucleus"/>
    <property type="evidence" value="ECO:0007669"/>
    <property type="project" value="UniProtKB-SubCell"/>
</dbReference>
<protein>
    <recommendedName>
        <fullName evidence="3">Chromatin modification-related protein EAF6</fullName>
    </recommendedName>
</protein>
<dbReference type="EMBL" id="CALTRL010002824">
    <property type="protein sequence ID" value="CAH7676854.1"/>
    <property type="molecule type" value="Genomic_DNA"/>
</dbReference>
<comment type="caution">
    <text evidence="9">The sequence shown here is derived from an EMBL/GenBank/DDBJ whole genome shotgun (WGS) entry which is preliminary data.</text>
</comment>
<evidence type="ECO:0000256" key="4">
    <source>
        <dbReference type="ARBA" id="ARBA00022853"/>
    </source>
</evidence>
<keyword evidence="4" id="KW-0156">Chromatin regulator</keyword>
<keyword evidence="5" id="KW-0805">Transcription regulation</keyword>
<evidence type="ECO:0000313" key="10">
    <source>
        <dbReference type="Proteomes" id="UP001153365"/>
    </source>
</evidence>
<reference evidence="9" key="1">
    <citation type="submission" date="2022-06" db="EMBL/GenBank/DDBJ databases">
        <authorList>
            <consortium name="SYNGENTA / RWTH Aachen University"/>
        </authorList>
    </citation>
    <scope>NUCLEOTIDE SEQUENCE</scope>
</reference>
<sequence length="138" mass="15572">MNNENLMDDDLNCEESNIKPSSTTTTAIDARLNHKNCNQSTELEALETTLYEHGTAYLTDPLAKSFGNIVKGYETTIVRKDIKRRDIRENLEGKKVILDQSNLDCVCTISHPTVAGHGEFQKRAPALIDKFSNLLFWL</sequence>
<proteinExistence type="inferred from homology"/>
<keyword evidence="10" id="KW-1185">Reference proteome</keyword>
<dbReference type="Pfam" id="PF09340">
    <property type="entry name" value="NuA4"/>
    <property type="match status" value="1"/>
</dbReference>
<gene>
    <name evidence="9" type="ORF">PPACK8108_LOCUS11957</name>
</gene>
<name>A0AAV0B102_PHAPC</name>
<evidence type="ECO:0000256" key="8">
    <source>
        <dbReference type="ARBA" id="ARBA00023242"/>
    </source>
</evidence>
<dbReference type="GO" id="GO:0000123">
    <property type="term" value="C:histone acetyltransferase complex"/>
    <property type="evidence" value="ECO:0007669"/>
    <property type="project" value="InterPro"/>
</dbReference>
<evidence type="ECO:0000256" key="7">
    <source>
        <dbReference type="ARBA" id="ARBA00023163"/>
    </source>
</evidence>
<dbReference type="InterPro" id="IPR015418">
    <property type="entry name" value="Eaf6"/>
</dbReference>
<accession>A0AAV0B102</accession>
<keyword evidence="8" id="KW-0539">Nucleus</keyword>
<evidence type="ECO:0000256" key="5">
    <source>
        <dbReference type="ARBA" id="ARBA00023015"/>
    </source>
</evidence>
<comment type="similarity">
    <text evidence="2">Belongs to the EAF6 family.</text>
</comment>
<organism evidence="9 10">
    <name type="scientific">Phakopsora pachyrhizi</name>
    <name type="common">Asian soybean rust disease fungus</name>
    <dbReference type="NCBI Taxonomy" id="170000"/>
    <lineage>
        <taxon>Eukaryota</taxon>
        <taxon>Fungi</taxon>
        <taxon>Dikarya</taxon>
        <taxon>Basidiomycota</taxon>
        <taxon>Pucciniomycotina</taxon>
        <taxon>Pucciniomycetes</taxon>
        <taxon>Pucciniales</taxon>
        <taxon>Phakopsoraceae</taxon>
        <taxon>Phakopsora</taxon>
    </lineage>
</organism>
<dbReference type="Proteomes" id="UP001153365">
    <property type="component" value="Unassembled WGS sequence"/>
</dbReference>
<evidence type="ECO:0000256" key="3">
    <source>
        <dbReference type="ARBA" id="ARBA00018504"/>
    </source>
</evidence>
<evidence type="ECO:0000256" key="1">
    <source>
        <dbReference type="ARBA" id="ARBA00004123"/>
    </source>
</evidence>
<evidence type="ECO:0000313" key="9">
    <source>
        <dbReference type="EMBL" id="CAH7676854.1"/>
    </source>
</evidence>
<keyword evidence="6" id="KW-0175">Coiled coil</keyword>
<evidence type="ECO:0000256" key="6">
    <source>
        <dbReference type="ARBA" id="ARBA00023054"/>
    </source>
</evidence>
<comment type="subcellular location">
    <subcellularLocation>
        <location evidence="1">Nucleus</location>
    </subcellularLocation>
</comment>